<dbReference type="HOGENOM" id="CLU_2695630_0_0_2"/>
<accession>Q5V1X0</accession>
<evidence type="ECO:0000313" key="3">
    <source>
        <dbReference type="Proteomes" id="UP000001169"/>
    </source>
</evidence>
<gene>
    <name evidence="2" type="ordered locus">rrnAC1564</name>
</gene>
<evidence type="ECO:0000313" key="2">
    <source>
        <dbReference type="EMBL" id="AAV46482.1"/>
    </source>
</evidence>
<keyword evidence="3" id="KW-1185">Reference proteome</keyword>
<keyword evidence="1" id="KW-1133">Transmembrane helix</keyword>
<reference evidence="2 3" key="1">
    <citation type="journal article" date="2004" name="Genome Res.">
        <title>Genome sequence of Haloarcula marismortui: a halophilic archaeon from the Dead Sea.</title>
        <authorList>
            <person name="Baliga N.S."/>
            <person name="Bonneau R."/>
            <person name="Facciotti M.T."/>
            <person name="Pan M."/>
            <person name="Glusman G."/>
            <person name="Deutsch E.W."/>
            <person name="Shannon P."/>
            <person name="Chiu Y."/>
            <person name="Weng R.S."/>
            <person name="Gan R.R."/>
            <person name="Hung P."/>
            <person name="Date S.V."/>
            <person name="Marcotte E."/>
            <person name="Hood L."/>
            <person name="Ng W.V."/>
        </authorList>
    </citation>
    <scope>NUCLEOTIDE SEQUENCE [LARGE SCALE GENOMIC DNA]</scope>
    <source>
        <strain evidence="3">ATCC 43049 / DSM 3752 / JCM 8966 / VKM B-1809</strain>
    </source>
</reference>
<evidence type="ECO:0000256" key="1">
    <source>
        <dbReference type="SAM" id="Phobius"/>
    </source>
</evidence>
<dbReference type="KEGG" id="hma:rrnAC1564"/>
<keyword evidence="1" id="KW-0812">Transmembrane</keyword>
<organism evidence="2 3">
    <name type="scientific">Haloarcula marismortui (strain ATCC 43049 / DSM 3752 / JCM 8966 / VKM B-1809)</name>
    <name type="common">Halobacterium marismortui</name>
    <dbReference type="NCBI Taxonomy" id="272569"/>
    <lineage>
        <taxon>Archaea</taxon>
        <taxon>Methanobacteriati</taxon>
        <taxon>Methanobacteriota</taxon>
        <taxon>Stenosarchaea group</taxon>
        <taxon>Halobacteria</taxon>
        <taxon>Halobacteriales</taxon>
        <taxon>Haloarculaceae</taxon>
        <taxon>Haloarcula</taxon>
    </lineage>
</organism>
<name>Q5V1X0_HALMA</name>
<protein>
    <submittedName>
        <fullName evidence="2">Uncharacterized protein</fullName>
    </submittedName>
</protein>
<dbReference type="EMBL" id="AY596297">
    <property type="protein sequence ID" value="AAV46482.1"/>
    <property type="molecule type" value="Genomic_DNA"/>
</dbReference>
<feature type="transmembrane region" description="Helical" evidence="1">
    <location>
        <begin position="15"/>
        <end position="36"/>
    </location>
</feature>
<dbReference type="Proteomes" id="UP000001169">
    <property type="component" value="Chromosome I"/>
</dbReference>
<dbReference type="EnsemblBacteria" id="AAV46482">
    <property type="protein sequence ID" value="AAV46482"/>
    <property type="gene ID" value="rrnAC1564"/>
</dbReference>
<proteinExistence type="predicted"/>
<sequence length="73" mass="7649">MDMTALTQRDHVRDAIVGVVAVDVVQGGLVLASFALGGVAPLFRRAPAHEALTAPCIADCLPEVIIAHWDCPS</sequence>
<keyword evidence="1" id="KW-0472">Membrane</keyword>
<dbReference type="PaxDb" id="272569-rrnAC1564"/>
<dbReference type="AlphaFoldDB" id="Q5V1X0"/>